<dbReference type="EMBL" id="GG657467">
    <property type="protein sequence ID" value="OAT12293.1"/>
    <property type="molecule type" value="Genomic_DNA"/>
</dbReference>
<protein>
    <submittedName>
        <fullName evidence="2">Uncharacterized protein</fullName>
    </submittedName>
</protein>
<name>A0A179UWV1_BLAGS</name>
<dbReference type="KEGG" id="bgh:BDBG_07653"/>
<reference evidence="3" key="1">
    <citation type="journal article" date="2015" name="PLoS Genet.">
        <title>The dynamic genome and transcriptome of the human fungal pathogen Blastomyces and close relative Emmonsia.</title>
        <authorList>
            <person name="Munoz J.F."/>
            <person name="Gauthier G.M."/>
            <person name="Desjardins C.A."/>
            <person name="Gallo J.E."/>
            <person name="Holder J."/>
            <person name="Sullivan T.D."/>
            <person name="Marty A.J."/>
            <person name="Carmen J.C."/>
            <person name="Chen Z."/>
            <person name="Ding L."/>
            <person name="Gujja S."/>
            <person name="Magrini V."/>
            <person name="Misas E."/>
            <person name="Mitreva M."/>
            <person name="Priest M."/>
            <person name="Saif S."/>
            <person name="Whiston E.A."/>
            <person name="Young S."/>
            <person name="Zeng Q."/>
            <person name="Goldman W.E."/>
            <person name="Mardis E.R."/>
            <person name="Taylor J.W."/>
            <person name="McEwen J.G."/>
            <person name="Clay O.K."/>
            <person name="Klein B.S."/>
            <person name="Cuomo C.A."/>
        </authorList>
    </citation>
    <scope>NUCLEOTIDE SEQUENCE [LARGE SCALE GENOMIC DNA]</scope>
    <source>
        <strain evidence="3">SLH14081</strain>
    </source>
</reference>
<organism evidence="2 3">
    <name type="scientific">Blastomyces gilchristii (strain SLH14081)</name>
    <name type="common">Blastomyces dermatitidis</name>
    <dbReference type="NCBI Taxonomy" id="559298"/>
    <lineage>
        <taxon>Eukaryota</taxon>
        <taxon>Fungi</taxon>
        <taxon>Dikarya</taxon>
        <taxon>Ascomycota</taxon>
        <taxon>Pezizomycotina</taxon>
        <taxon>Eurotiomycetes</taxon>
        <taxon>Eurotiomycetidae</taxon>
        <taxon>Onygenales</taxon>
        <taxon>Ajellomycetaceae</taxon>
        <taxon>Blastomyces</taxon>
    </lineage>
</organism>
<accession>A0A179UWV1</accession>
<evidence type="ECO:0000313" key="2">
    <source>
        <dbReference type="EMBL" id="OAT12293.1"/>
    </source>
</evidence>
<dbReference type="VEuPathDB" id="FungiDB:BDBG_07653"/>
<dbReference type="AlphaFoldDB" id="A0A179UWV1"/>
<dbReference type="GeneID" id="42528225"/>
<dbReference type="RefSeq" id="XP_031580306.1">
    <property type="nucleotide sequence ID" value="XM_031723189.1"/>
</dbReference>
<dbReference type="Proteomes" id="UP000002038">
    <property type="component" value="Unassembled WGS sequence"/>
</dbReference>
<evidence type="ECO:0000313" key="3">
    <source>
        <dbReference type="Proteomes" id="UP000002038"/>
    </source>
</evidence>
<feature type="region of interest" description="Disordered" evidence="1">
    <location>
        <begin position="97"/>
        <end position="116"/>
    </location>
</feature>
<keyword evidence="3" id="KW-1185">Reference proteome</keyword>
<sequence length="116" mass="12730">MHANSSQNLGRCRYSTHILRPNRGTYCVHNLTSSSSCSLPRLRVQQSPPALLHYSSLCTGYSYHASGNLLWPVVPLPYYQLLVPYAIHNTPGFPANHSRFRPSAAPPPLAASLGTT</sequence>
<gene>
    <name evidence="2" type="ORF">BDBG_07653</name>
</gene>
<proteinExistence type="predicted"/>
<evidence type="ECO:0000256" key="1">
    <source>
        <dbReference type="SAM" id="MobiDB-lite"/>
    </source>
</evidence>